<dbReference type="EMBL" id="JANJYI010000006">
    <property type="protein sequence ID" value="KAK2645648.1"/>
    <property type="molecule type" value="Genomic_DNA"/>
</dbReference>
<comment type="caution">
    <text evidence="2">The sequence shown here is derived from an EMBL/GenBank/DDBJ whole genome shotgun (WGS) entry which is preliminary data.</text>
</comment>
<dbReference type="InterPro" id="IPR052929">
    <property type="entry name" value="RNase_H-like_EbsB-rel"/>
</dbReference>
<dbReference type="Pfam" id="PF13456">
    <property type="entry name" value="RVT_3"/>
    <property type="match status" value="1"/>
</dbReference>
<evidence type="ECO:0000313" key="2">
    <source>
        <dbReference type="EMBL" id="KAK2645648.1"/>
    </source>
</evidence>
<gene>
    <name evidence="2" type="ORF">Ddye_020843</name>
</gene>
<dbReference type="PANTHER" id="PTHR47074">
    <property type="entry name" value="BNAC02G40300D PROTEIN"/>
    <property type="match status" value="1"/>
</dbReference>
<dbReference type="InterPro" id="IPR002156">
    <property type="entry name" value="RNaseH_domain"/>
</dbReference>
<dbReference type="GO" id="GO:0003676">
    <property type="term" value="F:nucleic acid binding"/>
    <property type="evidence" value="ECO:0007669"/>
    <property type="project" value="InterPro"/>
</dbReference>
<dbReference type="GO" id="GO:0004523">
    <property type="term" value="F:RNA-DNA hybrid ribonuclease activity"/>
    <property type="evidence" value="ECO:0007669"/>
    <property type="project" value="InterPro"/>
</dbReference>
<dbReference type="Proteomes" id="UP001280121">
    <property type="component" value="Unassembled WGS sequence"/>
</dbReference>
<keyword evidence="3" id="KW-1185">Reference proteome</keyword>
<feature type="domain" description="RNase H type-1" evidence="1">
    <location>
        <begin position="39"/>
        <end position="103"/>
    </location>
</feature>
<organism evidence="2 3">
    <name type="scientific">Dipteronia dyeriana</name>
    <dbReference type="NCBI Taxonomy" id="168575"/>
    <lineage>
        <taxon>Eukaryota</taxon>
        <taxon>Viridiplantae</taxon>
        <taxon>Streptophyta</taxon>
        <taxon>Embryophyta</taxon>
        <taxon>Tracheophyta</taxon>
        <taxon>Spermatophyta</taxon>
        <taxon>Magnoliopsida</taxon>
        <taxon>eudicotyledons</taxon>
        <taxon>Gunneridae</taxon>
        <taxon>Pentapetalae</taxon>
        <taxon>rosids</taxon>
        <taxon>malvids</taxon>
        <taxon>Sapindales</taxon>
        <taxon>Sapindaceae</taxon>
        <taxon>Hippocastanoideae</taxon>
        <taxon>Acereae</taxon>
        <taxon>Dipteronia</taxon>
    </lineage>
</organism>
<evidence type="ECO:0000313" key="3">
    <source>
        <dbReference type="Proteomes" id="UP001280121"/>
    </source>
</evidence>
<evidence type="ECO:0000259" key="1">
    <source>
        <dbReference type="Pfam" id="PF13456"/>
    </source>
</evidence>
<accession>A0AAD9WWY8</accession>
<dbReference type="PANTHER" id="PTHR47074:SF11">
    <property type="entry name" value="REVERSE TRANSCRIPTASE-LIKE PROTEIN"/>
    <property type="match status" value="1"/>
</dbReference>
<reference evidence="2" key="1">
    <citation type="journal article" date="2023" name="Plant J.">
        <title>Genome sequences and population genomics provide insights into the demographic history, inbreeding, and mutation load of two 'living fossil' tree species of Dipteronia.</title>
        <authorList>
            <person name="Feng Y."/>
            <person name="Comes H.P."/>
            <person name="Chen J."/>
            <person name="Zhu S."/>
            <person name="Lu R."/>
            <person name="Zhang X."/>
            <person name="Li P."/>
            <person name="Qiu J."/>
            <person name="Olsen K.M."/>
            <person name="Qiu Y."/>
        </authorList>
    </citation>
    <scope>NUCLEOTIDE SEQUENCE</scope>
    <source>
        <strain evidence="2">KIB01</strain>
    </source>
</reference>
<name>A0AAD9WWY8_9ROSI</name>
<dbReference type="AlphaFoldDB" id="A0AAD9WWY8"/>
<sequence>MTWHQCDVAEKGDVFPKVVKCEAPRSWVFKLNTEVLLLRTSLGMMIRDHTGFVMASCAQRIEANFPPQVAEAMVIFSGLTFDVETGLVPIVVESNALAVVNLI</sequence>
<proteinExistence type="predicted"/>
<protein>
    <recommendedName>
        <fullName evidence="1">RNase H type-1 domain-containing protein</fullName>
    </recommendedName>
</protein>